<name>A0A445BTB0_ARAHY</name>
<dbReference type="AlphaFoldDB" id="A0A445BTB0"/>
<evidence type="ECO:0000256" key="1">
    <source>
        <dbReference type="SAM" id="MobiDB-lite"/>
    </source>
</evidence>
<accession>A0A445BTB0</accession>
<evidence type="ECO:0000313" key="2">
    <source>
        <dbReference type="EMBL" id="RYR41933.1"/>
    </source>
</evidence>
<feature type="region of interest" description="Disordered" evidence="1">
    <location>
        <begin position="62"/>
        <end position="83"/>
    </location>
</feature>
<proteinExistence type="predicted"/>
<dbReference type="Proteomes" id="UP000289738">
    <property type="component" value="Chromosome A08"/>
</dbReference>
<organism evidence="2 3">
    <name type="scientific">Arachis hypogaea</name>
    <name type="common">Peanut</name>
    <dbReference type="NCBI Taxonomy" id="3818"/>
    <lineage>
        <taxon>Eukaryota</taxon>
        <taxon>Viridiplantae</taxon>
        <taxon>Streptophyta</taxon>
        <taxon>Embryophyta</taxon>
        <taxon>Tracheophyta</taxon>
        <taxon>Spermatophyta</taxon>
        <taxon>Magnoliopsida</taxon>
        <taxon>eudicotyledons</taxon>
        <taxon>Gunneridae</taxon>
        <taxon>Pentapetalae</taxon>
        <taxon>rosids</taxon>
        <taxon>fabids</taxon>
        <taxon>Fabales</taxon>
        <taxon>Fabaceae</taxon>
        <taxon>Papilionoideae</taxon>
        <taxon>50 kb inversion clade</taxon>
        <taxon>dalbergioids sensu lato</taxon>
        <taxon>Dalbergieae</taxon>
        <taxon>Pterocarpus clade</taxon>
        <taxon>Arachis</taxon>
    </lineage>
</organism>
<sequence>MKTQDLDLDIELGSLSLNDENEWNPANILDNIGTPLFNSLVHPTLLQSDLTIEKQLQDLRSSISGNPKTHENEDTAIGHNLKGSSSIIVATRNKNQNTTEPASTKQQSVAATLGYDPSPLLQSSSNSSSPPLHPSLPKVGIILEREGSSTHQDQEYIRRMSWFNQFSHHMQHENSHRNEGGDMDYQHNNSPLVPNTISNYNLVEAGAGNGTKYHSSGQFIRNQRSVFQNNIMDTHTAFNSGSYNYMHHDSYSSSFSVPLPQDGFAPLPTPAPAGMYYNKIYDLNSQNSLCLTPDHPCYPRGQTKPHPSFIQVPPPNHAYNRPMLSDPTALPYYRSPPMHSSYHSHHPQPAPYPHPYATTTYYNNSFGLGSSVQPSILWFMSPLYSRCPPSYGNIYNPQTMIPQQFSRSQGVASSNHQMNGYNKYNGLLLNTTPPPHERQSYNTMMLPQEALPSSIAAMSWSQQHNIINGSQTESQALMRSTSAELFSGNTQGSSSQDSNSRGDSDDFARLLRLIRPESALGNHQEQQVTIPVSIINNLNNQVLTRQRGKGKLPQSSTTREPSAAIRRILDMSSTRTVIRNPLPNQTPLAIQTSNYPAYGSRGGWIPDLKKQVMSNSSTNSVLIRVEKEKRRRGRPRKIQPQLQPHSASSSNLGKRGRPSRSPEVDQPPYKQSSSHSTWELLNAVYDQAIENEDSPVDPFLRLFNALHLL</sequence>
<reference evidence="2 3" key="1">
    <citation type="submission" date="2019-01" db="EMBL/GenBank/DDBJ databases">
        <title>Sequencing of cultivated peanut Arachis hypogaea provides insights into genome evolution and oil improvement.</title>
        <authorList>
            <person name="Chen X."/>
        </authorList>
    </citation>
    <scope>NUCLEOTIDE SEQUENCE [LARGE SCALE GENOMIC DNA]</scope>
    <source>
        <strain evidence="3">cv. Fuhuasheng</strain>
        <tissue evidence="2">Leaves</tissue>
    </source>
</reference>
<protein>
    <submittedName>
        <fullName evidence="2">Uncharacterized protein</fullName>
    </submittedName>
</protein>
<evidence type="ECO:0000313" key="3">
    <source>
        <dbReference type="Proteomes" id="UP000289738"/>
    </source>
</evidence>
<comment type="caution">
    <text evidence="2">The sequence shown here is derived from an EMBL/GenBank/DDBJ whole genome shotgun (WGS) entry which is preliminary data.</text>
</comment>
<gene>
    <name evidence="2" type="ORF">Ahy_A08g038370</name>
</gene>
<dbReference type="EMBL" id="SDMP01000008">
    <property type="protein sequence ID" value="RYR41933.1"/>
    <property type="molecule type" value="Genomic_DNA"/>
</dbReference>
<feature type="region of interest" description="Disordered" evidence="1">
    <location>
        <begin position="115"/>
        <end position="137"/>
    </location>
</feature>
<feature type="region of interest" description="Disordered" evidence="1">
    <location>
        <begin position="627"/>
        <end position="675"/>
    </location>
</feature>
<feature type="compositionally biased region" description="Low complexity" evidence="1">
    <location>
        <begin position="117"/>
        <end position="130"/>
    </location>
</feature>
<keyword evidence="3" id="KW-1185">Reference proteome</keyword>
<feature type="compositionally biased region" description="Polar residues" evidence="1">
    <location>
        <begin position="640"/>
        <end position="652"/>
    </location>
</feature>